<evidence type="ECO:0000259" key="12">
    <source>
        <dbReference type="Pfam" id="PF05193"/>
    </source>
</evidence>
<dbReference type="FunFam" id="3.30.830.10:FF:000023">
    <property type="entry name" value="Mitochondrial processing peptidase alpha subunit"/>
    <property type="match status" value="1"/>
</dbReference>
<dbReference type="GO" id="GO:0006627">
    <property type="term" value="P:protein processing involved in protein targeting to mitochondrion"/>
    <property type="evidence" value="ECO:0007669"/>
    <property type="project" value="TreeGrafter"/>
</dbReference>
<organism evidence="13 14">
    <name type="scientific">Ascobolus immersus RN42</name>
    <dbReference type="NCBI Taxonomy" id="1160509"/>
    <lineage>
        <taxon>Eukaryota</taxon>
        <taxon>Fungi</taxon>
        <taxon>Dikarya</taxon>
        <taxon>Ascomycota</taxon>
        <taxon>Pezizomycotina</taxon>
        <taxon>Pezizomycetes</taxon>
        <taxon>Pezizales</taxon>
        <taxon>Ascobolaceae</taxon>
        <taxon>Ascobolus</taxon>
    </lineage>
</organism>
<dbReference type="FunFam" id="3.30.830.10:FF:000032">
    <property type="entry name" value="Mitochondrial processing peptidase, alpha subunit"/>
    <property type="match status" value="1"/>
</dbReference>
<dbReference type="InterPro" id="IPR050361">
    <property type="entry name" value="MPP/UQCRC_Complex"/>
</dbReference>
<dbReference type="GO" id="GO:0005759">
    <property type="term" value="C:mitochondrial matrix"/>
    <property type="evidence" value="ECO:0007669"/>
    <property type="project" value="UniProtKB-SubCell"/>
</dbReference>
<dbReference type="InterPro" id="IPR001431">
    <property type="entry name" value="Pept_M16_Zn_BS"/>
</dbReference>
<keyword evidence="5" id="KW-0809">Transit peptide</keyword>
<dbReference type="InterPro" id="IPR007863">
    <property type="entry name" value="Peptidase_M16_C"/>
</dbReference>
<dbReference type="Gene3D" id="3.30.830.10">
    <property type="entry name" value="Metalloenzyme, LuxS/M16 peptidase-like"/>
    <property type="match status" value="2"/>
</dbReference>
<evidence type="ECO:0000313" key="13">
    <source>
        <dbReference type="EMBL" id="RPA88173.1"/>
    </source>
</evidence>
<dbReference type="GO" id="GO:0004222">
    <property type="term" value="F:metalloendopeptidase activity"/>
    <property type="evidence" value="ECO:0007669"/>
    <property type="project" value="InterPro"/>
</dbReference>
<comment type="subcellular location">
    <subcellularLocation>
        <location evidence="2">Mitochondrion matrix</location>
    </subcellularLocation>
</comment>
<keyword evidence="6" id="KW-0496">Mitochondrion</keyword>
<evidence type="ECO:0000256" key="6">
    <source>
        <dbReference type="ARBA" id="ARBA00023128"/>
    </source>
</evidence>
<dbReference type="Proteomes" id="UP000275078">
    <property type="component" value="Unassembled WGS sequence"/>
</dbReference>
<dbReference type="AlphaFoldDB" id="A0A3N4IPR1"/>
<dbReference type="STRING" id="1160509.A0A3N4IPR1"/>
<feature type="domain" description="Peptidase M16 C-terminal" evidence="12">
    <location>
        <begin position="202"/>
        <end position="391"/>
    </location>
</feature>
<dbReference type="InterPro" id="IPR011249">
    <property type="entry name" value="Metalloenz_LuxS/M16"/>
</dbReference>
<evidence type="ECO:0000256" key="2">
    <source>
        <dbReference type="ARBA" id="ARBA00004305"/>
    </source>
</evidence>
<dbReference type="GO" id="GO:0046872">
    <property type="term" value="F:metal ion binding"/>
    <property type="evidence" value="ECO:0007669"/>
    <property type="project" value="InterPro"/>
</dbReference>
<evidence type="ECO:0000259" key="11">
    <source>
        <dbReference type="Pfam" id="PF00675"/>
    </source>
</evidence>
<dbReference type="PANTHER" id="PTHR11851:SF49">
    <property type="entry name" value="MITOCHONDRIAL-PROCESSING PEPTIDASE SUBUNIT ALPHA"/>
    <property type="match status" value="1"/>
</dbReference>
<accession>A0A3N4IPR1</accession>
<dbReference type="SUPFAM" id="SSF63411">
    <property type="entry name" value="LuxS/MPP-like metallohydrolase"/>
    <property type="match status" value="2"/>
</dbReference>
<reference evidence="13 14" key="1">
    <citation type="journal article" date="2018" name="Nat. Ecol. Evol.">
        <title>Pezizomycetes genomes reveal the molecular basis of ectomycorrhizal truffle lifestyle.</title>
        <authorList>
            <person name="Murat C."/>
            <person name="Payen T."/>
            <person name="Noel B."/>
            <person name="Kuo A."/>
            <person name="Morin E."/>
            <person name="Chen J."/>
            <person name="Kohler A."/>
            <person name="Krizsan K."/>
            <person name="Balestrini R."/>
            <person name="Da Silva C."/>
            <person name="Montanini B."/>
            <person name="Hainaut M."/>
            <person name="Levati E."/>
            <person name="Barry K.W."/>
            <person name="Belfiori B."/>
            <person name="Cichocki N."/>
            <person name="Clum A."/>
            <person name="Dockter R.B."/>
            <person name="Fauchery L."/>
            <person name="Guy J."/>
            <person name="Iotti M."/>
            <person name="Le Tacon F."/>
            <person name="Lindquist E.A."/>
            <person name="Lipzen A."/>
            <person name="Malagnac F."/>
            <person name="Mello A."/>
            <person name="Molinier V."/>
            <person name="Miyauchi S."/>
            <person name="Poulain J."/>
            <person name="Riccioni C."/>
            <person name="Rubini A."/>
            <person name="Sitrit Y."/>
            <person name="Splivallo R."/>
            <person name="Traeger S."/>
            <person name="Wang M."/>
            <person name="Zifcakova L."/>
            <person name="Wipf D."/>
            <person name="Zambonelli A."/>
            <person name="Paolocci F."/>
            <person name="Nowrousian M."/>
            <person name="Ottonello S."/>
            <person name="Baldrian P."/>
            <person name="Spatafora J.W."/>
            <person name="Henrissat B."/>
            <person name="Nagy L.G."/>
            <person name="Aury J.M."/>
            <person name="Wincker P."/>
            <person name="Grigoriev I.V."/>
            <person name="Bonfante P."/>
            <person name="Martin F.M."/>
        </authorList>
    </citation>
    <scope>NUCLEOTIDE SEQUENCE [LARGE SCALE GENOMIC DNA]</scope>
    <source>
        <strain evidence="13 14">RN42</strain>
    </source>
</reference>
<gene>
    <name evidence="13" type="ORF">BJ508DRAFT_410047</name>
</gene>
<comment type="function">
    <text evidence="1">Substrate recognition and binding subunit of the essential mitochondrial processing protease (MPP), which cleaves the mitochondrial sequence off newly imported precursors proteins.</text>
</comment>
<evidence type="ECO:0000256" key="3">
    <source>
        <dbReference type="ARBA" id="ARBA00007261"/>
    </source>
</evidence>
<dbReference type="InterPro" id="IPR011765">
    <property type="entry name" value="Pept_M16_N"/>
</dbReference>
<dbReference type="EMBL" id="ML119645">
    <property type="protein sequence ID" value="RPA88173.1"/>
    <property type="molecule type" value="Genomic_DNA"/>
</dbReference>
<proteinExistence type="inferred from homology"/>
<dbReference type="PROSITE" id="PS00143">
    <property type="entry name" value="INSULINASE"/>
    <property type="match status" value="1"/>
</dbReference>
<evidence type="ECO:0000256" key="10">
    <source>
        <dbReference type="RuleBase" id="RU004447"/>
    </source>
</evidence>
<dbReference type="Pfam" id="PF05193">
    <property type="entry name" value="Peptidase_M16_C"/>
    <property type="match status" value="1"/>
</dbReference>
<dbReference type="Pfam" id="PF00675">
    <property type="entry name" value="Peptidase_M16"/>
    <property type="match status" value="1"/>
</dbReference>
<evidence type="ECO:0000256" key="9">
    <source>
        <dbReference type="ARBA" id="ARBA00083075"/>
    </source>
</evidence>
<name>A0A3N4IPR1_ASCIM</name>
<feature type="domain" description="Peptidase M16 N-terminal" evidence="11">
    <location>
        <begin position="45"/>
        <end position="192"/>
    </location>
</feature>
<sequence>MYRLSRLSRSLPRKLSTPKRTFVTIPKARDTVELDNLTTLPNGVRVATEALPGHFSGVGVYVDAGSRYEGERLSGVSHIMDRLAFKSTSRRTADEMLQTAEGLGGNLSCGSTRESIMYQAAVFNHQVEDMTALLAETVREPLITDEEVFQQLETADYEISEIWAKPELILPELIHQVGYSNQTLGAPLLCPRERLGVIDASLVREYRAALYRPERIVLAFAGVDHNTAVKLAEKYYGDMTGTPMPPSVDTRVAHYTGGTMALPAPATPSYLQPLTHLHLAFESATIVSEDLYALATLQTLLGGGGSFSAGGPGKGMYSRLYTNVLNQFGWIESCVAFNHSFTDSGLFGIAASCQPNAGHALVDVVMKEFHATYNRVHGLTKEEVDRAKNQLRSALLMNLESRMVELEDLGRQVQTYGRKTSAQEMGDKIQALTVDDIKKVAKKVLTGKIENPGQGTGQLTAVVMANGKGEEERMLTAIENAKERLKLSRL</sequence>
<evidence type="ECO:0000256" key="1">
    <source>
        <dbReference type="ARBA" id="ARBA00002123"/>
    </source>
</evidence>
<evidence type="ECO:0000256" key="7">
    <source>
        <dbReference type="ARBA" id="ARBA00030006"/>
    </source>
</evidence>
<dbReference type="OrthoDB" id="277191at2759"/>
<comment type="similarity">
    <text evidence="3 10">Belongs to the peptidase M16 family.</text>
</comment>
<evidence type="ECO:0000313" key="14">
    <source>
        <dbReference type="Proteomes" id="UP000275078"/>
    </source>
</evidence>
<evidence type="ECO:0000256" key="4">
    <source>
        <dbReference type="ARBA" id="ARBA00016741"/>
    </source>
</evidence>
<keyword evidence="14" id="KW-1185">Reference proteome</keyword>
<evidence type="ECO:0000256" key="8">
    <source>
        <dbReference type="ARBA" id="ARBA00032315"/>
    </source>
</evidence>
<protein>
    <recommendedName>
        <fullName evidence="4">Mitochondrial-processing peptidase subunit alpha</fullName>
    </recommendedName>
    <alternativeName>
        <fullName evidence="7">Alpha-MPP</fullName>
    </alternativeName>
    <alternativeName>
        <fullName evidence="8">Inactive zinc metalloprotease alpha</fullName>
    </alternativeName>
    <alternativeName>
        <fullName evidence="9">Matrix processing peptidase</fullName>
    </alternativeName>
</protein>
<dbReference type="PANTHER" id="PTHR11851">
    <property type="entry name" value="METALLOPROTEASE"/>
    <property type="match status" value="1"/>
</dbReference>
<evidence type="ECO:0000256" key="5">
    <source>
        <dbReference type="ARBA" id="ARBA00022946"/>
    </source>
</evidence>